<protein>
    <submittedName>
        <fullName evidence="2">Uncharacterized protein</fullName>
    </submittedName>
</protein>
<dbReference type="Proteomes" id="UP000437068">
    <property type="component" value="Unassembled WGS sequence"/>
</dbReference>
<sequence>MRLVRSCRGPLAIKKNGDFHSMCDIHRMYQASKQRERRNSHAGFARISADTVDVREPELLSVVMVIIDFAISIDNKITIFNACDTTLAAREFQWFQLLRGMRIVWTALWFRRLHVVDANPRSASFLQKDVWNCPVLLLSVNVGIEILIWRF</sequence>
<evidence type="ECO:0000313" key="3">
    <source>
        <dbReference type="Proteomes" id="UP000433483"/>
    </source>
</evidence>
<proteinExistence type="predicted"/>
<dbReference type="Proteomes" id="UP000433483">
    <property type="component" value="Unassembled WGS sequence"/>
</dbReference>
<accession>A0A6A4EKP6</accession>
<dbReference type="EMBL" id="QXGE01000044">
    <property type="protein sequence ID" value="KAE9327803.1"/>
    <property type="molecule type" value="Genomic_DNA"/>
</dbReference>
<comment type="caution">
    <text evidence="2">The sequence shown here is derived from an EMBL/GenBank/DDBJ whole genome shotgun (WGS) entry which is preliminary data.</text>
</comment>
<organism evidence="2 4">
    <name type="scientific">Phytophthora fragariae</name>
    <dbReference type="NCBI Taxonomy" id="53985"/>
    <lineage>
        <taxon>Eukaryota</taxon>
        <taxon>Sar</taxon>
        <taxon>Stramenopiles</taxon>
        <taxon>Oomycota</taxon>
        <taxon>Peronosporomycetes</taxon>
        <taxon>Peronosporales</taxon>
        <taxon>Peronosporaceae</taxon>
        <taxon>Phytophthora</taxon>
    </lineage>
</organism>
<evidence type="ECO:0000313" key="2">
    <source>
        <dbReference type="EMBL" id="KAE9327803.1"/>
    </source>
</evidence>
<reference evidence="3 4" key="1">
    <citation type="submission" date="2018-08" db="EMBL/GenBank/DDBJ databases">
        <title>Genomic investigation of the strawberry pathogen Phytophthora fragariae indicates pathogenicity is determined by transcriptional variation in three key races.</title>
        <authorList>
            <person name="Adams T.M."/>
            <person name="Armitage A.D."/>
            <person name="Sobczyk M.K."/>
            <person name="Bates H.J."/>
            <person name="Dunwell J.M."/>
            <person name="Nellist C.F."/>
            <person name="Harrison R.J."/>
        </authorList>
    </citation>
    <scope>NUCLEOTIDE SEQUENCE [LARGE SCALE GENOMIC DNA]</scope>
    <source>
        <strain evidence="2 4">A4</strain>
        <strain evidence="1 3">NOV-27</strain>
    </source>
</reference>
<evidence type="ECO:0000313" key="1">
    <source>
        <dbReference type="EMBL" id="KAE9218559.1"/>
    </source>
</evidence>
<keyword evidence="3" id="KW-1185">Reference proteome</keyword>
<name>A0A6A4EKP6_9STRA</name>
<evidence type="ECO:0000313" key="4">
    <source>
        <dbReference type="Proteomes" id="UP000437068"/>
    </source>
</evidence>
<dbReference type="EMBL" id="QXGB01000344">
    <property type="protein sequence ID" value="KAE9218559.1"/>
    <property type="molecule type" value="Genomic_DNA"/>
</dbReference>
<dbReference type="AlphaFoldDB" id="A0A6A4EKP6"/>
<gene>
    <name evidence="2" type="ORF">PF001_g1738</name>
    <name evidence="1" type="ORF">PF005_g8214</name>
</gene>